<dbReference type="Proteomes" id="UP000030655">
    <property type="component" value="Unassembled WGS sequence"/>
</dbReference>
<dbReference type="AlphaFoldDB" id="A0A059F0M5"/>
<proteinExistence type="predicted"/>
<evidence type="ECO:0000313" key="1">
    <source>
        <dbReference type="EMBL" id="KCZ80853.1"/>
    </source>
</evidence>
<dbReference type="VEuPathDB" id="MicrosporidiaDB:H312_01736"/>
<evidence type="ECO:0008006" key="3">
    <source>
        <dbReference type="Google" id="ProtNLM"/>
    </source>
</evidence>
<dbReference type="HOGENOM" id="CLU_3191188_0_0_1"/>
<evidence type="ECO:0000313" key="2">
    <source>
        <dbReference type="Proteomes" id="UP000030655"/>
    </source>
</evidence>
<reference evidence="1 2" key="2">
    <citation type="submission" date="2014-03" db="EMBL/GenBank/DDBJ databases">
        <title>The Genome Sequence of Anncaliia algerae insect isolate PRA339.</title>
        <authorList>
            <consortium name="The Broad Institute Genome Sequencing Platform"/>
            <consortium name="The Broad Institute Genome Sequencing Center for Infectious Disease"/>
            <person name="Cuomo C."/>
            <person name="Becnel J."/>
            <person name="Sanscrainte N."/>
            <person name="Walker B."/>
            <person name="Young S.K."/>
            <person name="Zeng Q."/>
            <person name="Gargeya S."/>
            <person name="Fitzgerald M."/>
            <person name="Haas B."/>
            <person name="Abouelleil A."/>
            <person name="Alvarado L."/>
            <person name="Arachchi H.M."/>
            <person name="Berlin A.M."/>
            <person name="Chapman S.B."/>
            <person name="Dewar J."/>
            <person name="Goldberg J."/>
            <person name="Griggs A."/>
            <person name="Gujja S."/>
            <person name="Hansen M."/>
            <person name="Howarth C."/>
            <person name="Imamovic A."/>
            <person name="Larimer J."/>
            <person name="McCowan C."/>
            <person name="Murphy C."/>
            <person name="Neiman D."/>
            <person name="Pearson M."/>
            <person name="Priest M."/>
            <person name="Roberts A."/>
            <person name="Saif S."/>
            <person name="Shea T."/>
            <person name="Sisk P."/>
            <person name="Sykes S."/>
            <person name="Wortman J."/>
            <person name="Nusbaum C."/>
            <person name="Birren B."/>
        </authorList>
    </citation>
    <scope>NUCLEOTIDE SEQUENCE [LARGE SCALE GENOMIC DNA]</scope>
    <source>
        <strain evidence="1 2">PRA339</strain>
    </source>
</reference>
<keyword evidence="2" id="KW-1185">Reference proteome</keyword>
<accession>A0A059F0M5</accession>
<sequence length="46" mass="5399">MTSEAFFVEVLFRNQETIQNVLLENVEIGTTIIIDCWTSYINLNEF</sequence>
<protein>
    <recommendedName>
        <fullName evidence="3">ISXO2-like transposase domain-containing protein</fullName>
    </recommendedName>
</protein>
<gene>
    <name evidence="1" type="ORF">H312_01736</name>
</gene>
<name>A0A059F0M5_9MICR</name>
<organism evidence="1 2">
    <name type="scientific">Anncaliia algerae PRA339</name>
    <dbReference type="NCBI Taxonomy" id="1288291"/>
    <lineage>
        <taxon>Eukaryota</taxon>
        <taxon>Fungi</taxon>
        <taxon>Fungi incertae sedis</taxon>
        <taxon>Microsporidia</taxon>
        <taxon>Tubulinosematoidea</taxon>
        <taxon>Tubulinosematidae</taxon>
        <taxon>Anncaliia</taxon>
    </lineage>
</organism>
<reference evidence="2" key="1">
    <citation type="submission" date="2013-02" db="EMBL/GenBank/DDBJ databases">
        <authorList>
            <consortium name="The Broad Institute Genome Sequencing Platform"/>
            <person name="Cuomo C."/>
            <person name="Becnel J."/>
            <person name="Sanscrainte N."/>
            <person name="Walker B."/>
            <person name="Young S.K."/>
            <person name="Zeng Q."/>
            <person name="Gargeya S."/>
            <person name="Fitzgerald M."/>
            <person name="Haas B."/>
            <person name="Abouelleil A."/>
            <person name="Alvarado L."/>
            <person name="Arachchi H.M."/>
            <person name="Berlin A.M."/>
            <person name="Chapman S.B."/>
            <person name="Dewar J."/>
            <person name="Goldberg J."/>
            <person name="Griggs A."/>
            <person name="Gujja S."/>
            <person name="Hansen M."/>
            <person name="Howarth C."/>
            <person name="Imamovic A."/>
            <person name="Larimer J."/>
            <person name="McCowan C."/>
            <person name="Murphy C."/>
            <person name="Neiman D."/>
            <person name="Pearson M."/>
            <person name="Priest M."/>
            <person name="Roberts A."/>
            <person name="Saif S."/>
            <person name="Shea T."/>
            <person name="Sisk P."/>
            <person name="Sykes S."/>
            <person name="Wortman J."/>
            <person name="Nusbaum C."/>
            <person name="Birren B."/>
        </authorList>
    </citation>
    <scope>NUCLEOTIDE SEQUENCE [LARGE SCALE GENOMIC DNA]</scope>
    <source>
        <strain evidence="2">PRA339</strain>
    </source>
</reference>
<dbReference type="EMBL" id="KK365160">
    <property type="protein sequence ID" value="KCZ80853.1"/>
    <property type="molecule type" value="Genomic_DNA"/>
</dbReference>